<protein>
    <submittedName>
        <fullName evidence="1">Uncharacterized protein</fullName>
    </submittedName>
</protein>
<sequence>MVPKMASSVTSSSLEAL</sequence>
<proteinExistence type="predicted"/>
<reference evidence="1 2" key="1">
    <citation type="journal article" date="2019" name="Genome Biol. Evol.">
        <title>Insights into the evolution of the New World diploid cottons (Gossypium, subgenus Houzingenia) based on genome sequencing.</title>
        <authorList>
            <person name="Grover C.E."/>
            <person name="Arick M.A. 2nd"/>
            <person name="Thrash A."/>
            <person name="Conover J.L."/>
            <person name="Sanders W.S."/>
            <person name="Peterson D.G."/>
            <person name="Frelichowski J.E."/>
            <person name="Scheffler J.A."/>
            <person name="Scheffler B.E."/>
            <person name="Wendel J.F."/>
        </authorList>
    </citation>
    <scope>NUCLEOTIDE SEQUENCE [LARGE SCALE GENOMIC DNA]</scope>
    <source>
        <strain evidence="1">8</strain>
        <tissue evidence="1">Leaf</tissue>
    </source>
</reference>
<dbReference type="EMBL" id="JABEZW010000009">
    <property type="protein sequence ID" value="MBA0775393.1"/>
    <property type="molecule type" value="Genomic_DNA"/>
</dbReference>
<evidence type="ECO:0000313" key="2">
    <source>
        <dbReference type="Proteomes" id="UP000593568"/>
    </source>
</evidence>
<comment type="caution">
    <text evidence="1">The sequence shown here is derived from an EMBL/GenBank/DDBJ whole genome shotgun (WGS) entry which is preliminary data.</text>
</comment>
<gene>
    <name evidence="1" type="ORF">Gotri_010544</name>
</gene>
<evidence type="ECO:0000313" key="1">
    <source>
        <dbReference type="EMBL" id="MBA0775393.1"/>
    </source>
</evidence>
<name>A0A7J9EQW6_9ROSI</name>
<dbReference type="AlphaFoldDB" id="A0A7J9EQW6"/>
<organism evidence="1 2">
    <name type="scientific">Gossypium trilobum</name>
    <dbReference type="NCBI Taxonomy" id="34281"/>
    <lineage>
        <taxon>Eukaryota</taxon>
        <taxon>Viridiplantae</taxon>
        <taxon>Streptophyta</taxon>
        <taxon>Embryophyta</taxon>
        <taxon>Tracheophyta</taxon>
        <taxon>Spermatophyta</taxon>
        <taxon>Magnoliopsida</taxon>
        <taxon>eudicotyledons</taxon>
        <taxon>Gunneridae</taxon>
        <taxon>Pentapetalae</taxon>
        <taxon>rosids</taxon>
        <taxon>malvids</taxon>
        <taxon>Malvales</taxon>
        <taxon>Malvaceae</taxon>
        <taxon>Malvoideae</taxon>
        <taxon>Gossypium</taxon>
    </lineage>
</organism>
<dbReference type="Proteomes" id="UP000593568">
    <property type="component" value="Unassembled WGS sequence"/>
</dbReference>
<accession>A0A7J9EQW6</accession>
<keyword evidence="2" id="KW-1185">Reference proteome</keyword>